<name>A0ABY1Q1X4_9BACT</name>
<evidence type="ECO:0000256" key="1">
    <source>
        <dbReference type="SAM" id="MobiDB-lite"/>
    </source>
</evidence>
<feature type="region of interest" description="Disordered" evidence="1">
    <location>
        <begin position="2934"/>
        <end position="2954"/>
    </location>
</feature>
<reference evidence="3 4" key="1">
    <citation type="submission" date="2017-05" db="EMBL/GenBank/DDBJ databases">
        <authorList>
            <person name="Varghese N."/>
            <person name="Submissions S."/>
        </authorList>
    </citation>
    <scope>NUCLEOTIDE SEQUENCE [LARGE SCALE GENOMIC DNA]</scope>
    <source>
        <strain evidence="3 4">DSM 25457</strain>
    </source>
</reference>
<feature type="compositionally biased region" description="Polar residues" evidence="1">
    <location>
        <begin position="1997"/>
        <end position="2021"/>
    </location>
</feature>
<keyword evidence="2" id="KW-0472">Membrane</keyword>
<feature type="region of interest" description="Disordered" evidence="1">
    <location>
        <begin position="57"/>
        <end position="115"/>
    </location>
</feature>
<feature type="region of interest" description="Disordered" evidence="1">
    <location>
        <begin position="1971"/>
        <end position="2021"/>
    </location>
</feature>
<keyword evidence="2" id="KW-1133">Transmembrane helix</keyword>
<feature type="region of interest" description="Disordered" evidence="1">
    <location>
        <begin position="2262"/>
        <end position="2311"/>
    </location>
</feature>
<feature type="compositionally biased region" description="Low complexity" evidence="1">
    <location>
        <begin position="1338"/>
        <end position="1359"/>
    </location>
</feature>
<feature type="transmembrane region" description="Helical" evidence="2">
    <location>
        <begin position="1371"/>
        <end position="1393"/>
    </location>
</feature>
<evidence type="ECO:0000313" key="4">
    <source>
        <dbReference type="Proteomes" id="UP001158067"/>
    </source>
</evidence>
<feature type="region of interest" description="Disordered" evidence="1">
    <location>
        <begin position="2034"/>
        <end position="2077"/>
    </location>
</feature>
<sequence length="3022" mass="329821">MFKAETQRMFPSLRFQRQSQRPSIASLFRTAAAAVLVWTMCDGGGLPVWAQDTASEAAVAQPEEAPTDGLVDKTRAEPVTEQSEESEETGSGVSGDAPGTMPADANEVGPEDEELRAVPATVELPPNRLAAPKWRGRTPRWIGMYGSQIADLVPFDFRPISIKELGEAIEQSTTTDQRETILPVAVCRVFATVHHPTPPSTNQAREAIPVAQLDGASSVGSAVPAGGRLNATLKSVATQLVCPREADKSTDGDVDSAVSSASAASTSGLGAYRLGQYRLGPVNLAVQPIQDGNVSRVDRAEQTGTEQSPLDEGERKQEAESPEPMISAQAGELFLYAQPGSTVDLDWSLRSRLIDGGHEWTVRLPEASVTEFYLQVDDDEVVEVDGQLAAQVPSAFVDEQIERHGLKTDFAEMRGAGMHDQGRWFRIEPKPAKALTLTVRPKLPQPTALAVVRGCRISAQWAGDRLQWTARLTIDRKVELPEVQWSHGEVTGVTQDGQALVPGAAKRDSLNASDSSAASLNADRRSSQPRSASTILTYQGVTIPAPNQTRIQLPKPVFTSDRWLVPPQVWQFQLDLPAAFNVTDWKSPQAWTVRAAAKSQPGLDTTPIAVDATDQRLQDTRLPDPRVLRARSAEQLALMNRWVGVGPALTPSDPWAISIRRQADLVFAQHQVRFEMDETFIQARGKLIVELPPNSIQPIELETQPGFQFQFVGVGDSRRNATTQLNADQRGRLIIWPDASEIVDGRVTIFATAKARRAVLGTTANGDGAERGAGRVTERVSGDTPAPGPRRNAKPQMDPPESNPAQSRKRSLPKAGSVSPVTEALSPEKGTSTKAAQTVNRTFVSTQVANDVKAERPKQPANMNRGQYTEGQKPNRKEPIGQRSGDNSLAKANGMRQIVRPLWMMRVTKCPGQLLATIIPPSDLSWTAKAAIHPARMEFSELTASQRRFFAPLPGDAIVLGNTIEETPQIELERPDVDLSVSIRTTLTKAASPKLTSPFPVGSQRRHRESRSAGVQQTVEVKTEGTSGTISVMRLRLAGSGQAELEPPKFDWSIRVLPGEPEQPISPSQVRQRWIQSQGTWEVQVSLPTSHSHQSWLIGRRVVGWTEVKDAQPHPVAAIGLPNIPDAVSQAAEVWIDSALQLDHHLYALVGVPTLDPSEDRYSRYRYEADDQPTIVVNKRRYDPPHGLVLSQRLQSVASVSGTDVLKMTCLVKSDSALNLAFPNHLHLMQVQIDDARIDLSRVGRNENGGTTEISIPFDAEQLNRWRQLHLEWVSSSRHNGWFRYYSVPRIHIDELVIDASDEIFAAPGTRLFHTDVQLLGRVLEWAQYFTASDDSKPSSIPHNSSSPSNRSSPSNPSSAALSWREPGSRIVLLVPSGFLSGVGWIAALLLLGMARMVGVGGMRIIAIGIVLAFVAAILWPATLIAMATFVAFPLTIAAMQVTTSKWLGQSDVADDAVPSTAENSHSAGASKRDDLDGNRVDGGKRNSEKADSDFSTSALMRISMIVAFGVFGSTAMAQSFSPATSPRTPSPGTPYYGDSPYYRQSQGGNGGLRGRGTATRNTPMVDGRTGRTSETERANESGRSPSLGRSDDASSGNGATSDGSRGVPTPVPGGPLGGSVDVLVPLQPDGQILGDKVYIPEAFFNELFFQQPGPPIESAMIERADYRLQLSPILVQPSGAPEPIVESIQRNQSVRLTVQLRVRIPQNARRVRLPYQADEILLIRAFQHEGAEVRLRSGHDENGWQWIETRGADSLNVEIALRCRVDWQDPWASVEADLPALAISNLVVQRQRGIGGILMQDTLSSWTVPTDRPSTVDPFAQDSEAIPLGTMRRLDLRFQFTSDDKVVFPWDQSSAWQTRYWVYVQKDKTVVECELAPNVALPPGAVVTVRTSGGNARLLSGNWRVSPLDGLPANNGASGVARHDAPFNAVATDASANRDDGIDQLLHLTALSWPIRPIRLGWTISNERELSSSTVTDSGKVGTVPKAGRDWVAVGSPTSQSSAEDSPGSGSQSDDANSPESWMVRLPQTFVGQGGLERGLPRPGAVSDSGTSPITLRPTTATSVLDSGAASVRPTSTEPPWIAWSFAHDVRPDWAKMSKLEPLSVDQFYAQWTGYLRSIDRATVGRVEELILQSVVTSHPQCLTRHDIHITPLEQHIEYLAEVKPPAVASDDDLSATRYELRLPKGARLLDWRYAAQGTGTVSPSVDPADEDTPNLESSELAPSAEGTPWSVVRENDQTILYLVGPVGGFVVEVDASMPHPDPLATNNARSEPATDTVDASAPANTSANTSGNSQPKAQPKQDARKQRARQSRLISLGWLTLRRVAESADSHAHDIHDVQITRSVNASLGWLKPVEGESVEQGGKDDAALLTAGKVLVQRVTGTGSIDTAFGSPTCRVKKIMKPLDIDSRISLRWDDGRWTAQTDCQITSPHCPDFIDIAIPTRWCDSLQIEPQCVSSRQPTLDPALQVMRIDLQPSTPEGEPVRKFRLIGRLAVSEISRVSVPGIRVLDARRHRIDVVVPTRLTNEQVRWRSNFAGPIEQPRWRIADFAWSGDPTKEPDDEVALSVYAITGPGWSIDLETLPRTDRQAELLHADHRFLVRPQDGTVVVVSRFDVLPGDQTQLTLLVSDTAKLRGVWAAGRPASLRSREVLDLGQRQWDVSLPFSRLSQSVEVLTEIDLASKAFSNRYSQYQLPELLGLVSSESQTPDSKVTVNWCEIPVRGHTHDAPETSSWITAPISSETRCQVLASSVVRAIAASSDALAERRDEEVAAWMRLWIARYRMLARSVGRLPDDQASPSDAGAIAFAEIIGEDDDAVLNWDDMDGYILNEETRYFPAEGEAFEDAEKSGTVKVAMDADAAAPWASFLSVTPPPGYSERWTFQWSQPFLPVTRLAENHPPLAESTRQQILRFFLFIAIVGFVLVSALFPNPKSRRRSLKTDEHPDNSRGDSNVSHDEVALGRRQTWLASLQHPASWLFILGAVGLVSMPIPMALGLMLAGIVLGGFQFGIGSWRIWRPFQKS</sequence>
<accession>A0ABY1Q1X4</accession>
<feature type="region of interest" description="Disordered" evidence="1">
    <location>
        <begin position="2200"/>
        <end position="2231"/>
    </location>
</feature>
<feature type="compositionally biased region" description="Basic and acidic residues" evidence="1">
    <location>
        <begin position="768"/>
        <end position="781"/>
    </location>
</feature>
<feature type="region of interest" description="Disordered" evidence="1">
    <location>
        <begin position="504"/>
        <end position="532"/>
    </location>
</feature>
<feature type="compositionally biased region" description="Low complexity" evidence="1">
    <location>
        <begin position="510"/>
        <end position="521"/>
    </location>
</feature>
<feature type="compositionally biased region" description="Low complexity" evidence="1">
    <location>
        <begin position="2281"/>
        <end position="2295"/>
    </location>
</feature>
<comment type="caution">
    <text evidence="3">The sequence shown here is derived from an EMBL/GenBank/DDBJ whole genome shotgun (WGS) entry which is preliminary data.</text>
</comment>
<evidence type="ECO:0000313" key="3">
    <source>
        <dbReference type="EMBL" id="SMP56744.1"/>
    </source>
</evidence>
<proteinExistence type="predicted"/>
<organism evidence="3 4">
    <name type="scientific">Neorhodopirellula lusitana</name>
    <dbReference type="NCBI Taxonomy" id="445327"/>
    <lineage>
        <taxon>Bacteria</taxon>
        <taxon>Pseudomonadati</taxon>
        <taxon>Planctomycetota</taxon>
        <taxon>Planctomycetia</taxon>
        <taxon>Pirellulales</taxon>
        <taxon>Pirellulaceae</taxon>
        <taxon>Neorhodopirellula</taxon>
    </lineage>
</organism>
<feature type="transmembrane region" description="Helical" evidence="2">
    <location>
        <begin position="2909"/>
        <end position="2929"/>
    </location>
</feature>
<feature type="compositionally biased region" description="Polar residues" evidence="1">
    <location>
        <begin position="829"/>
        <end position="849"/>
    </location>
</feature>
<feature type="region of interest" description="Disordered" evidence="1">
    <location>
        <begin position="1458"/>
        <end position="1494"/>
    </location>
</feature>
<feature type="compositionally biased region" description="Polar residues" evidence="1">
    <location>
        <begin position="861"/>
        <end position="872"/>
    </location>
</feature>
<gene>
    <name evidence="3" type="ORF">SAMN06265222_105201</name>
</gene>
<feature type="compositionally biased region" description="Polar residues" evidence="1">
    <location>
        <begin position="2049"/>
        <end position="2066"/>
    </location>
</feature>
<feature type="transmembrane region" description="Helical" evidence="2">
    <location>
        <begin position="1405"/>
        <end position="1433"/>
    </location>
</feature>
<feature type="compositionally biased region" description="Basic and acidic residues" evidence="1">
    <location>
        <begin position="1569"/>
        <end position="1581"/>
    </location>
</feature>
<dbReference type="EMBL" id="FXUG01000005">
    <property type="protein sequence ID" value="SMP56744.1"/>
    <property type="molecule type" value="Genomic_DNA"/>
</dbReference>
<feature type="transmembrane region" description="Helical" evidence="2">
    <location>
        <begin position="2996"/>
        <end position="3016"/>
    </location>
</feature>
<feature type="region of interest" description="Disordered" evidence="1">
    <location>
        <begin position="1333"/>
        <end position="1361"/>
    </location>
</feature>
<evidence type="ECO:0000256" key="2">
    <source>
        <dbReference type="SAM" id="Phobius"/>
    </source>
</evidence>
<feature type="region of interest" description="Disordered" evidence="1">
    <location>
        <begin position="1520"/>
        <end position="1623"/>
    </location>
</feature>
<protein>
    <submittedName>
        <fullName evidence="3">Uncharacterized protein</fullName>
    </submittedName>
</protein>
<keyword evidence="2" id="KW-0812">Transmembrane</keyword>
<keyword evidence="4" id="KW-1185">Reference proteome</keyword>
<feature type="region of interest" description="Disordered" evidence="1">
    <location>
        <begin position="994"/>
        <end position="1017"/>
    </location>
</feature>
<feature type="compositionally biased region" description="Basic and acidic residues" evidence="1">
    <location>
        <begin position="2938"/>
        <end position="2954"/>
    </location>
</feature>
<dbReference type="Proteomes" id="UP001158067">
    <property type="component" value="Unassembled WGS sequence"/>
</dbReference>
<feature type="region of interest" description="Disordered" evidence="1">
    <location>
        <begin position="764"/>
        <end position="892"/>
    </location>
</feature>
<feature type="compositionally biased region" description="Basic and acidic residues" evidence="1">
    <location>
        <begin position="1471"/>
        <end position="1493"/>
    </location>
</feature>
<feature type="region of interest" description="Disordered" evidence="1">
    <location>
        <begin position="293"/>
        <end position="324"/>
    </location>
</feature>
<feature type="transmembrane region" description="Helical" evidence="2">
    <location>
        <begin position="2973"/>
        <end position="2990"/>
    </location>
</feature>
<feature type="compositionally biased region" description="Polar residues" evidence="1">
    <location>
        <begin position="1594"/>
        <end position="1604"/>
    </location>
</feature>